<feature type="binding site" evidence="11 12">
    <location>
        <position position="598"/>
    </location>
    <ligand>
        <name>5-methyltetrahydropteroyltri-L-glutamate</name>
        <dbReference type="ChEBI" id="CHEBI:58207"/>
    </ligand>
</feature>
<feature type="binding site" evidence="13">
    <location>
        <position position="680"/>
    </location>
    <ligand>
        <name>Zn(2+)</name>
        <dbReference type="ChEBI" id="CHEBI:29105"/>
        <label>1</label>
        <note>catalytic</note>
    </ligand>
</feature>
<comment type="pathway">
    <text evidence="2 11">Amino-acid biosynthesis; L-methionine biosynthesis via de novo pathway; L-methionine from L-homocysteine (MetE route): step 1/1.</text>
</comment>
<dbReference type="Pfam" id="PF01717">
    <property type="entry name" value="Meth_synt_2"/>
    <property type="match status" value="1"/>
</dbReference>
<comment type="catalytic activity">
    <reaction evidence="11">
        <text>5-methyltetrahydropteroyltri-L-glutamate + L-homocysteine = tetrahydropteroyltri-L-glutamate + L-methionine</text>
        <dbReference type="Rhea" id="RHEA:21196"/>
        <dbReference type="ChEBI" id="CHEBI:57844"/>
        <dbReference type="ChEBI" id="CHEBI:58140"/>
        <dbReference type="ChEBI" id="CHEBI:58199"/>
        <dbReference type="ChEBI" id="CHEBI:58207"/>
        <dbReference type="EC" id="2.1.1.14"/>
    </reaction>
</comment>
<feature type="binding site" evidence="11">
    <location>
        <position position="678"/>
    </location>
    <ligand>
        <name>Zn(2+)</name>
        <dbReference type="ChEBI" id="CHEBI:29105"/>
        <note>catalytic</note>
    </ligand>
</feature>
<dbReference type="Proteomes" id="UP000606044">
    <property type="component" value="Unassembled WGS sequence"/>
</dbReference>
<feature type="binding site" evidence="12">
    <location>
        <position position="28"/>
    </location>
    <ligand>
        <name>5-methyltetrahydropteroyltri-L-glutamate</name>
        <dbReference type="ChEBI" id="CHEBI:58207"/>
    </ligand>
</feature>
<gene>
    <name evidence="11 17" type="primary">metE</name>
    <name evidence="17" type="ORF">GCM10007301_32150</name>
</gene>
<comment type="similarity">
    <text evidence="3 11">Belongs to the vitamin-B12 independent methionine synthase family.</text>
</comment>
<comment type="caution">
    <text evidence="11">Lacks conserved residue(s) required for the propagation of feature annotation.</text>
</comment>
<evidence type="ECO:0000256" key="12">
    <source>
        <dbReference type="PIRSR" id="PIRSR000382-1"/>
    </source>
</evidence>
<dbReference type="GO" id="GO:0003871">
    <property type="term" value="F:5-methyltetrahydropteroyltriglutamate-homocysteine S-methyltransferase activity"/>
    <property type="evidence" value="ECO:0007669"/>
    <property type="project" value="UniProtKB-UniRule"/>
</dbReference>
<proteinExistence type="inferred from homology"/>
<evidence type="ECO:0000256" key="9">
    <source>
        <dbReference type="ARBA" id="ARBA00022833"/>
    </source>
</evidence>
<dbReference type="GO" id="GO:0032259">
    <property type="term" value="P:methylation"/>
    <property type="evidence" value="ECO:0007669"/>
    <property type="project" value="UniProtKB-KW"/>
</dbReference>
<evidence type="ECO:0000259" key="16">
    <source>
        <dbReference type="Pfam" id="PF08267"/>
    </source>
</evidence>
<feature type="binding site" evidence="13">
    <location>
        <position position="763"/>
    </location>
    <ligand>
        <name>Zn(2+)</name>
        <dbReference type="ChEBI" id="CHEBI:29105"/>
        <label>1</label>
        <note>catalytic</note>
    </ligand>
</feature>
<feature type="binding site" evidence="11">
    <location>
        <position position="680"/>
    </location>
    <ligand>
        <name>Zn(2+)</name>
        <dbReference type="ChEBI" id="CHEBI:29105"/>
        <note>catalytic</note>
    </ligand>
</feature>
<evidence type="ECO:0000256" key="13">
    <source>
        <dbReference type="PIRSR" id="PIRSR000382-2"/>
    </source>
</evidence>
<evidence type="ECO:0000256" key="10">
    <source>
        <dbReference type="ARBA" id="ARBA00023167"/>
    </source>
</evidence>
<feature type="binding site" evidence="11 12">
    <location>
        <position position="636"/>
    </location>
    <ligand>
        <name>L-methionine</name>
        <dbReference type="ChEBI" id="CHEBI:57844"/>
    </ligand>
</feature>
<dbReference type="CDD" id="cd03312">
    <property type="entry name" value="CIMS_N_terminal_like"/>
    <property type="match status" value="1"/>
</dbReference>
<organism evidence="17 18">
    <name type="scientific">Azorhizobium oxalatiphilum</name>
    <dbReference type="NCBI Taxonomy" id="980631"/>
    <lineage>
        <taxon>Bacteria</taxon>
        <taxon>Pseudomonadati</taxon>
        <taxon>Pseudomonadota</taxon>
        <taxon>Alphaproteobacteria</taxon>
        <taxon>Hyphomicrobiales</taxon>
        <taxon>Xanthobacteraceae</taxon>
        <taxon>Azorhizobium</taxon>
    </lineage>
</organism>
<keyword evidence="8 11" id="KW-0677">Repeat</keyword>
<comment type="function">
    <text evidence="1 11">Catalyzes the transfer of a methyl group from 5-methyltetrahydrofolate to homocysteine resulting in methionine formation.</text>
</comment>
<evidence type="ECO:0000256" key="2">
    <source>
        <dbReference type="ARBA" id="ARBA00004681"/>
    </source>
</evidence>
<accession>A0A917FD78</accession>
<feature type="binding site" evidence="11 12">
    <location>
        <begin position="468"/>
        <end position="470"/>
    </location>
    <ligand>
        <name>L-methionine</name>
        <dbReference type="ChEBI" id="CHEBI:57844"/>
    </ligand>
</feature>
<name>A0A917FD78_9HYPH</name>
<keyword evidence="7 11" id="KW-0479">Metal-binding</keyword>
<feature type="domain" description="Cobalamin-independent methionine synthase MetE N-terminal" evidence="16">
    <location>
        <begin position="15"/>
        <end position="343"/>
    </location>
</feature>
<dbReference type="FunFam" id="3.20.20.210:FF:000003">
    <property type="entry name" value="5-methyltetrahydropteroyltriglutamate--homocysteine methyltransferase"/>
    <property type="match status" value="1"/>
</dbReference>
<dbReference type="PANTHER" id="PTHR30519">
    <property type="entry name" value="5-METHYLTETRAHYDROPTEROYLTRIGLUTAMATE--HOMOCYSTEINE METHYLTRANSFERASE"/>
    <property type="match status" value="1"/>
</dbReference>
<dbReference type="EMBL" id="BMCT01000004">
    <property type="protein sequence ID" value="GGF69983.1"/>
    <property type="molecule type" value="Genomic_DNA"/>
</dbReference>
<keyword evidence="6 11" id="KW-0808">Transferase</keyword>
<evidence type="ECO:0000256" key="6">
    <source>
        <dbReference type="ARBA" id="ARBA00022679"/>
    </source>
</evidence>
<feature type="domain" description="Cobalamin-independent methionine synthase MetE C-terminal/archaeal" evidence="15">
    <location>
        <begin position="463"/>
        <end position="785"/>
    </location>
</feature>
<dbReference type="InterPro" id="IPR006276">
    <property type="entry name" value="Cobalamin-indep_Met_synthase"/>
</dbReference>
<reference evidence="17" key="1">
    <citation type="journal article" date="2014" name="Int. J. Syst. Evol. Microbiol.">
        <title>Complete genome sequence of Corynebacterium casei LMG S-19264T (=DSM 44701T), isolated from a smear-ripened cheese.</title>
        <authorList>
            <consortium name="US DOE Joint Genome Institute (JGI-PGF)"/>
            <person name="Walter F."/>
            <person name="Albersmeier A."/>
            <person name="Kalinowski J."/>
            <person name="Ruckert C."/>
        </authorList>
    </citation>
    <scope>NUCLEOTIDE SEQUENCE</scope>
    <source>
        <strain evidence="17">CCM 7897</strain>
    </source>
</reference>
<protein>
    <recommendedName>
        <fullName evidence="11">5-methyltetrahydropteroyltriglutamate--homocysteine methyltransferase</fullName>
        <ecNumber evidence="11">2.1.1.14</ecNumber>
    </recommendedName>
    <alternativeName>
        <fullName evidence="11">Cobalamin-independent methionine synthase</fullName>
    </alternativeName>
    <alternativeName>
        <fullName evidence="11">Methionine synthase, vitamin-B12 independent isozyme</fullName>
    </alternativeName>
</protein>
<evidence type="ECO:0000256" key="4">
    <source>
        <dbReference type="ARBA" id="ARBA00022603"/>
    </source>
</evidence>
<dbReference type="InterPro" id="IPR002629">
    <property type="entry name" value="Met_Synth_C/arc"/>
</dbReference>
<sequence length="796" mass="86770">MTNSSLSLATLPVATLGTPRIGPRRELKVALESFWAGKTDETALLATATELRAANWARQKALGVNIIPSNDFSLYDHVLDTSVMVGAIPKIYGWTSGKVPLATYFAMARGSTGGTHDETCAHGHAHGEQDAHGNGHGAPAQEMTKWFDTNYHYMVPEVFAGQTFALSSTKPVDEFREARALGHHTRPVLLGPVTFLKLAKAKDPNFDPLTLLPALLPVYVEVLRRLAACGADWVQMDEPCLVLDPDPAIQAAIRTAYGNIAYALPNLKIMLATYFGGLDANLATVQSLPIAGLHLDLVRAPEQLDAALAGIPRGLVLSLGVIDGRNVWRADLPALAARLRAVVARRGADHVQIAPSCSMLHVPIDLEQEKDLDADVKSWLAFSLQKMDELATLGAALAGNAAGVQDKLDASTKAAAARKTSPKVHNPEVAARTAAVTAGMKRRQSAFAARASVQHARFALPTFPTTTIGSFPQTPEVRQARSAHTKGALDDAAYEQFLREETARTVRWQEEIGLDVLVHGEFERNDMVQYFGEQLSGFVFTKHGWVQSYGSRYVRPPILFGDVSRPAAMTVTWWSYAQSLTLKPMKGMLTGPVTILNWSFVRDDVPRAAACHQIALAIRDEVQDLETAGAAMIQIDEAALREGLPLRRSDWQAYLDWAVECFRICSSGVADDTQIHTHMCYSEFNDIIDAIAAMDADVISIETSRSKMELLEAFRTYKYPNEIGPGVYDIHSPRVPDAGEMTELMTLARGRLADGQLWVNPDCGLKTRKWEEVRPALVNMVAAARALRSGVGQAAQ</sequence>
<dbReference type="EC" id="2.1.1.14" evidence="11"/>
<feature type="binding site" evidence="12">
    <location>
        <position position="150"/>
    </location>
    <ligand>
        <name>5-methyltetrahydropteroyltri-L-glutamate</name>
        <dbReference type="ChEBI" id="CHEBI:58207"/>
    </ligand>
</feature>
<dbReference type="CDD" id="cd03311">
    <property type="entry name" value="CIMS_C_terminal_like"/>
    <property type="match status" value="1"/>
</dbReference>
<evidence type="ECO:0000256" key="5">
    <source>
        <dbReference type="ARBA" id="ARBA00022605"/>
    </source>
</evidence>
<feature type="binding site" evidence="11 12">
    <location>
        <position position="636"/>
    </location>
    <ligand>
        <name>L-homocysteine</name>
        <dbReference type="ChEBI" id="CHEBI:58199"/>
    </ligand>
</feature>
<dbReference type="SUPFAM" id="SSF51726">
    <property type="entry name" value="UROD/MetE-like"/>
    <property type="match status" value="2"/>
</dbReference>
<keyword evidence="9 11" id="KW-0862">Zinc</keyword>
<keyword evidence="10 11" id="KW-0486">Methionine biosynthesis</keyword>
<dbReference type="RefSeq" id="WP_188580330.1">
    <property type="nucleotide sequence ID" value="NZ_BMCT01000004.1"/>
</dbReference>
<evidence type="ECO:0000256" key="1">
    <source>
        <dbReference type="ARBA" id="ARBA00002777"/>
    </source>
</evidence>
<evidence type="ECO:0000256" key="11">
    <source>
        <dbReference type="HAMAP-Rule" id="MF_00172"/>
    </source>
</evidence>
<evidence type="ECO:0000256" key="14">
    <source>
        <dbReference type="PIRSR" id="PIRSR000382-3"/>
    </source>
</evidence>
<dbReference type="InterPro" id="IPR013215">
    <property type="entry name" value="Cbl-indep_Met_Synth_N"/>
</dbReference>
<dbReference type="GO" id="GO:0071265">
    <property type="term" value="P:L-methionine biosynthetic process"/>
    <property type="evidence" value="ECO:0007669"/>
    <property type="project" value="UniProtKB-ARBA"/>
</dbReference>
<reference evidence="17" key="2">
    <citation type="submission" date="2020-09" db="EMBL/GenBank/DDBJ databases">
        <authorList>
            <person name="Sun Q."/>
            <person name="Sedlacek I."/>
        </authorList>
    </citation>
    <scope>NUCLEOTIDE SEQUENCE</scope>
    <source>
        <strain evidence="17">CCM 7897</strain>
    </source>
</reference>
<feature type="active site" description="Proton donor" evidence="11 14">
    <location>
        <position position="731"/>
    </location>
</feature>
<keyword evidence="4 11" id="KW-0489">Methyltransferase</keyword>
<feature type="binding site" evidence="13">
    <location>
        <position position="678"/>
    </location>
    <ligand>
        <name>Zn(2+)</name>
        <dbReference type="ChEBI" id="CHEBI:29105"/>
        <label>1</label>
        <note>catalytic</note>
    </ligand>
</feature>
<feature type="binding site" evidence="11">
    <location>
        <position position="145"/>
    </location>
    <ligand>
        <name>5-methyltetrahydropteroyltri-L-glutamate</name>
        <dbReference type="ChEBI" id="CHEBI:58207"/>
    </ligand>
</feature>
<evidence type="ECO:0000259" key="15">
    <source>
        <dbReference type="Pfam" id="PF01717"/>
    </source>
</evidence>
<feature type="binding site" evidence="11 12">
    <location>
        <begin position="468"/>
        <end position="470"/>
    </location>
    <ligand>
        <name>L-homocysteine</name>
        <dbReference type="ChEBI" id="CHEBI:58199"/>
    </ligand>
</feature>
<evidence type="ECO:0000256" key="8">
    <source>
        <dbReference type="ARBA" id="ARBA00022737"/>
    </source>
</evidence>
<evidence type="ECO:0000256" key="3">
    <source>
        <dbReference type="ARBA" id="ARBA00009553"/>
    </source>
</evidence>
<keyword evidence="5 11" id="KW-0028">Amino-acid biosynthesis</keyword>
<dbReference type="FunFam" id="3.20.20.210:FF:000002">
    <property type="entry name" value="5-methyltetrahydropteroyltriglutamate--homocysteine methyltransferase"/>
    <property type="match status" value="1"/>
</dbReference>
<dbReference type="NCBIfam" id="TIGR01371">
    <property type="entry name" value="met_syn_B12ind"/>
    <property type="match status" value="1"/>
</dbReference>
<dbReference type="NCBIfam" id="NF003556">
    <property type="entry name" value="PRK05222.1"/>
    <property type="match status" value="1"/>
</dbReference>
<dbReference type="Pfam" id="PF08267">
    <property type="entry name" value="Meth_synt_1"/>
    <property type="match status" value="1"/>
</dbReference>
<evidence type="ECO:0000256" key="7">
    <source>
        <dbReference type="ARBA" id="ARBA00022723"/>
    </source>
</evidence>
<comment type="caution">
    <text evidence="17">The sequence shown here is derived from an EMBL/GenBank/DDBJ whole genome shotgun (WGS) entry which is preliminary data.</text>
</comment>
<comment type="cofactor">
    <cofactor evidence="13">
        <name>Zn(2+)</name>
        <dbReference type="ChEBI" id="CHEBI:29105"/>
    </cofactor>
    <text evidence="13">Binds 2 Zn(2+) ions per subunit.</text>
</comment>
<feature type="binding site" evidence="11">
    <location>
        <position position="521"/>
    </location>
    <ligand>
        <name>L-homocysteine</name>
        <dbReference type="ChEBI" id="CHEBI:58199"/>
    </ligand>
</feature>
<feature type="binding site" evidence="11">
    <location>
        <position position="763"/>
    </location>
    <ligand>
        <name>Zn(2+)</name>
        <dbReference type="ChEBI" id="CHEBI:29105"/>
        <note>catalytic</note>
    </ligand>
</feature>
<feature type="binding site" evidence="13">
    <location>
        <position position="702"/>
    </location>
    <ligand>
        <name>Zn(2+)</name>
        <dbReference type="ChEBI" id="CHEBI:29105"/>
        <label>1</label>
        <note>catalytic</note>
    </ligand>
</feature>
<dbReference type="PIRSF" id="PIRSF000382">
    <property type="entry name" value="MeTrfase_B12_ind"/>
    <property type="match status" value="1"/>
</dbReference>
<dbReference type="HAMAP" id="MF_00172">
    <property type="entry name" value="Meth_synth"/>
    <property type="match status" value="1"/>
</dbReference>
<comment type="cofactor">
    <cofactor evidence="11">
        <name>Zn(2+)</name>
        <dbReference type="ChEBI" id="CHEBI:29105"/>
    </cofactor>
    <text evidence="11">Binds 1 zinc ion per subunit.</text>
</comment>
<dbReference type="GO" id="GO:0008270">
    <property type="term" value="F:zinc ion binding"/>
    <property type="evidence" value="ECO:0007669"/>
    <property type="project" value="InterPro"/>
</dbReference>
<feature type="binding site" evidence="11">
    <location>
        <position position="642"/>
    </location>
    <ligand>
        <name>5-methyltetrahydropteroyltri-L-glutamate</name>
        <dbReference type="ChEBI" id="CHEBI:58207"/>
    </ligand>
</feature>
<evidence type="ECO:0000313" key="18">
    <source>
        <dbReference type="Proteomes" id="UP000606044"/>
    </source>
</evidence>
<feature type="binding site" evidence="11 12">
    <location>
        <position position="521"/>
    </location>
    <ligand>
        <name>L-methionine</name>
        <dbReference type="ChEBI" id="CHEBI:57844"/>
    </ligand>
</feature>
<dbReference type="AlphaFoldDB" id="A0A917FD78"/>
<feature type="binding site" evidence="11">
    <location>
        <begin position="25"/>
        <end position="28"/>
    </location>
    <ligand>
        <name>5-methyltetrahydropteroyltri-L-glutamate</name>
        <dbReference type="ChEBI" id="CHEBI:58207"/>
    </ligand>
</feature>
<dbReference type="InterPro" id="IPR038071">
    <property type="entry name" value="UROD/MetE-like_sf"/>
</dbReference>
<feature type="binding site" evidence="11">
    <location>
        <position position="702"/>
    </location>
    <ligand>
        <name>Zn(2+)</name>
        <dbReference type="ChEBI" id="CHEBI:29105"/>
        <note>catalytic</note>
    </ligand>
</feature>
<dbReference type="Gene3D" id="3.20.20.210">
    <property type="match status" value="2"/>
</dbReference>
<evidence type="ECO:0000313" key="17">
    <source>
        <dbReference type="EMBL" id="GGF69983.1"/>
    </source>
</evidence>
<keyword evidence="18" id="KW-1185">Reference proteome</keyword>